<dbReference type="PRINTS" id="PR00455">
    <property type="entry name" value="HTHTETR"/>
</dbReference>
<proteinExistence type="predicted"/>
<feature type="DNA-binding region" description="H-T-H motif" evidence="4">
    <location>
        <begin position="34"/>
        <end position="53"/>
    </location>
</feature>
<keyword evidence="1" id="KW-0805">Transcription regulation</keyword>
<accession>A0ABW3DA83</accession>
<evidence type="ECO:0000313" key="6">
    <source>
        <dbReference type="EMBL" id="MFD0868895.1"/>
    </source>
</evidence>
<name>A0ABW3DA83_9BACL</name>
<dbReference type="Gene3D" id="1.10.10.60">
    <property type="entry name" value="Homeodomain-like"/>
    <property type="match status" value="1"/>
</dbReference>
<reference evidence="7" key="1">
    <citation type="journal article" date="2019" name="Int. J. Syst. Evol. Microbiol.">
        <title>The Global Catalogue of Microorganisms (GCM) 10K type strain sequencing project: providing services to taxonomists for standard genome sequencing and annotation.</title>
        <authorList>
            <consortium name="The Broad Institute Genomics Platform"/>
            <consortium name="The Broad Institute Genome Sequencing Center for Infectious Disease"/>
            <person name="Wu L."/>
            <person name="Ma J."/>
        </authorList>
    </citation>
    <scope>NUCLEOTIDE SEQUENCE [LARGE SCALE GENOMIC DNA]</scope>
    <source>
        <strain evidence="7">CCUG 57263</strain>
    </source>
</reference>
<dbReference type="PANTHER" id="PTHR47506">
    <property type="entry name" value="TRANSCRIPTIONAL REGULATORY PROTEIN"/>
    <property type="match status" value="1"/>
</dbReference>
<dbReference type="EMBL" id="JBHTIU010000025">
    <property type="protein sequence ID" value="MFD0868895.1"/>
    <property type="molecule type" value="Genomic_DNA"/>
</dbReference>
<gene>
    <name evidence="6" type="ORF">ACFQ03_07020</name>
</gene>
<protein>
    <submittedName>
        <fullName evidence="6">TetR family transcriptional regulator</fullName>
    </submittedName>
</protein>
<evidence type="ECO:0000256" key="4">
    <source>
        <dbReference type="PROSITE-ProRule" id="PRU00335"/>
    </source>
</evidence>
<dbReference type="InterPro" id="IPR001647">
    <property type="entry name" value="HTH_TetR"/>
</dbReference>
<comment type="caution">
    <text evidence="6">The sequence shown here is derived from an EMBL/GenBank/DDBJ whole genome shotgun (WGS) entry which is preliminary data.</text>
</comment>
<dbReference type="Gene3D" id="1.10.357.10">
    <property type="entry name" value="Tetracycline Repressor, domain 2"/>
    <property type="match status" value="1"/>
</dbReference>
<dbReference type="Proteomes" id="UP001597120">
    <property type="component" value="Unassembled WGS sequence"/>
</dbReference>
<dbReference type="PANTHER" id="PTHR47506:SF6">
    <property type="entry name" value="HTH-TYPE TRANSCRIPTIONAL REPRESSOR NEMR"/>
    <property type="match status" value="1"/>
</dbReference>
<dbReference type="Pfam" id="PF17922">
    <property type="entry name" value="TetR_C_17"/>
    <property type="match status" value="1"/>
</dbReference>
<dbReference type="RefSeq" id="WP_379287072.1">
    <property type="nucleotide sequence ID" value="NZ_JBHTIU010000025.1"/>
</dbReference>
<dbReference type="InterPro" id="IPR036271">
    <property type="entry name" value="Tet_transcr_reg_TetR-rel_C_sf"/>
</dbReference>
<sequence>MAPKVSDEYKIQKKKELLEAAEKVFVRKGLTQATMQDVMEEAGVSRGALYSYFDNIEHVFVEVMQQEDQRELLFFASEERAPSWTALAGWIRQQEGSIECIRNSLLRAKAEFFLTVHDVRNSQAHPYVTERYQALADAITRFIELGMEQGEFQPRLAPASVALYLISFMDGLMLDTYQLGSERTRVKEQLEALLFSLQGMLSPVNH</sequence>
<dbReference type="SUPFAM" id="SSF46689">
    <property type="entry name" value="Homeodomain-like"/>
    <property type="match status" value="1"/>
</dbReference>
<feature type="domain" description="HTH tetR-type" evidence="5">
    <location>
        <begin position="11"/>
        <end position="71"/>
    </location>
</feature>
<evidence type="ECO:0000313" key="7">
    <source>
        <dbReference type="Proteomes" id="UP001597120"/>
    </source>
</evidence>
<keyword evidence="7" id="KW-1185">Reference proteome</keyword>
<dbReference type="InterPro" id="IPR041612">
    <property type="entry name" value="YfiR_C"/>
</dbReference>
<dbReference type="InterPro" id="IPR009057">
    <property type="entry name" value="Homeodomain-like_sf"/>
</dbReference>
<organism evidence="6 7">
    <name type="scientific">Paenibacillus residui</name>
    <dbReference type="NCBI Taxonomy" id="629724"/>
    <lineage>
        <taxon>Bacteria</taxon>
        <taxon>Bacillati</taxon>
        <taxon>Bacillota</taxon>
        <taxon>Bacilli</taxon>
        <taxon>Bacillales</taxon>
        <taxon>Paenibacillaceae</taxon>
        <taxon>Paenibacillus</taxon>
    </lineage>
</organism>
<evidence type="ECO:0000259" key="5">
    <source>
        <dbReference type="PROSITE" id="PS50977"/>
    </source>
</evidence>
<evidence type="ECO:0000256" key="2">
    <source>
        <dbReference type="ARBA" id="ARBA00023125"/>
    </source>
</evidence>
<keyword evidence="3" id="KW-0804">Transcription</keyword>
<dbReference type="SUPFAM" id="SSF48498">
    <property type="entry name" value="Tetracyclin repressor-like, C-terminal domain"/>
    <property type="match status" value="1"/>
</dbReference>
<keyword evidence="2 4" id="KW-0238">DNA-binding</keyword>
<evidence type="ECO:0000256" key="3">
    <source>
        <dbReference type="ARBA" id="ARBA00023163"/>
    </source>
</evidence>
<evidence type="ECO:0000256" key="1">
    <source>
        <dbReference type="ARBA" id="ARBA00023015"/>
    </source>
</evidence>
<dbReference type="PROSITE" id="PS50977">
    <property type="entry name" value="HTH_TETR_2"/>
    <property type="match status" value="1"/>
</dbReference>
<dbReference type="Pfam" id="PF00440">
    <property type="entry name" value="TetR_N"/>
    <property type="match status" value="1"/>
</dbReference>